<protein>
    <submittedName>
        <fullName evidence="2">Uncharacterized protein</fullName>
    </submittedName>
</protein>
<feature type="compositionally biased region" description="Polar residues" evidence="1">
    <location>
        <begin position="10"/>
        <end position="20"/>
    </location>
</feature>
<gene>
    <name evidence="2" type="ORF">PDE_00499</name>
</gene>
<accession>S7Z4W7</accession>
<feature type="region of interest" description="Disordered" evidence="1">
    <location>
        <begin position="127"/>
        <end position="149"/>
    </location>
</feature>
<feature type="region of interest" description="Disordered" evidence="1">
    <location>
        <begin position="93"/>
        <end position="114"/>
    </location>
</feature>
<proteinExistence type="predicted"/>
<dbReference type="HOGENOM" id="CLU_1267273_0_0_1"/>
<dbReference type="AlphaFoldDB" id="S7Z4W7"/>
<evidence type="ECO:0000256" key="1">
    <source>
        <dbReference type="SAM" id="MobiDB-lite"/>
    </source>
</evidence>
<keyword evidence="3" id="KW-1185">Reference proteome</keyword>
<evidence type="ECO:0000313" key="2">
    <source>
        <dbReference type="EMBL" id="EPS25565.1"/>
    </source>
</evidence>
<feature type="compositionally biased region" description="Basic and acidic residues" evidence="1">
    <location>
        <begin position="132"/>
        <end position="145"/>
    </location>
</feature>
<name>S7Z4W7_PENO1</name>
<sequence>MLSKRWSPARKTSSHFGPVRTQYQSPWARGCCGWDAAQQSQFTAAKGLQSRSGANPSSPVRSMVADMQWAMGSMQIAGMSRSSHDVQGLHVPGAGALRMDQGGPHHLALRPSGGSKWRLKDLSHGWTESGDADQRLDKPREDRNACQDSSYCHPVDSSTVDRSVTRESLTGRPWTKQDRPLLIGCIYYAGTHCEIQPYRLLPVRYARHTPTVRNGESV</sequence>
<reference evidence="2 3" key="1">
    <citation type="journal article" date="2013" name="PLoS ONE">
        <title>Genomic and secretomic analyses reveal unique features of the lignocellulolytic enzyme system of Penicillium decumbens.</title>
        <authorList>
            <person name="Liu G."/>
            <person name="Zhang L."/>
            <person name="Wei X."/>
            <person name="Zou G."/>
            <person name="Qin Y."/>
            <person name="Ma L."/>
            <person name="Li J."/>
            <person name="Zheng H."/>
            <person name="Wang S."/>
            <person name="Wang C."/>
            <person name="Xun L."/>
            <person name="Zhao G.-P."/>
            <person name="Zhou Z."/>
            <person name="Qu Y."/>
        </authorList>
    </citation>
    <scope>NUCLEOTIDE SEQUENCE [LARGE SCALE GENOMIC DNA]</scope>
    <source>
        <strain evidence="3">114-2 / CGMCC 5302</strain>
    </source>
</reference>
<evidence type="ECO:0000313" key="3">
    <source>
        <dbReference type="Proteomes" id="UP000019376"/>
    </source>
</evidence>
<organism evidence="2 3">
    <name type="scientific">Penicillium oxalicum (strain 114-2 / CGMCC 5302)</name>
    <name type="common">Penicillium decumbens</name>
    <dbReference type="NCBI Taxonomy" id="933388"/>
    <lineage>
        <taxon>Eukaryota</taxon>
        <taxon>Fungi</taxon>
        <taxon>Dikarya</taxon>
        <taxon>Ascomycota</taxon>
        <taxon>Pezizomycotina</taxon>
        <taxon>Eurotiomycetes</taxon>
        <taxon>Eurotiomycetidae</taxon>
        <taxon>Eurotiales</taxon>
        <taxon>Aspergillaceae</taxon>
        <taxon>Penicillium</taxon>
    </lineage>
</organism>
<dbReference type="Proteomes" id="UP000019376">
    <property type="component" value="Unassembled WGS sequence"/>
</dbReference>
<dbReference type="EMBL" id="KB644408">
    <property type="protein sequence ID" value="EPS25565.1"/>
    <property type="molecule type" value="Genomic_DNA"/>
</dbReference>
<feature type="region of interest" description="Disordered" evidence="1">
    <location>
        <begin position="1"/>
        <end position="20"/>
    </location>
</feature>